<evidence type="ECO:0000259" key="10">
    <source>
        <dbReference type="Pfam" id="PF01274"/>
    </source>
</evidence>
<dbReference type="PANTHER" id="PTHR42739">
    <property type="entry name" value="MALATE SYNTHASE G"/>
    <property type="match status" value="1"/>
</dbReference>
<keyword evidence="7" id="KW-0460">Magnesium</keyword>
<evidence type="ECO:0000256" key="4">
    <source>
        <dbReference type="ARBA" id="ARBA00022532"/>
    </source>
</evidence>
<dbReference type="InterPro" id="IPR011076">
    <property type="entry name" value="Malate_synth_sf"/>
</dbReference>
<comment type="cofactor">
    <cofactor evidence="1">
        <name>Mg(2+)</name>
        <dbReference type="ChEBI" id="CHEBI:18420"/>
    </cofactor>
</comment>
<dbReference type="InterPro" id="IPR046363">
    <property type="entry name" value="MS_N_TIM-barrel_dom"/>
</dbReference>
<accession>A0A170QBE8</accession>
<reference evidence="12" key="1">
    <citation type="submission" date="2015-10" db="EMBL/GenBank/DDBJ databases">
        <authorList>
            <person name="Gilbert D.G."/>
        </authorList>
    </citation>
    <scope>NUCLEOTIDE SEQUENCE</scope>
</reference>
<evidence type="ECO:0000256" key="2">
    <source>
        <dbReference type="ARBA" id="ARBA00022435"/>
    </source>
</evidence>
<dbReference type="NCBIfam" id="NF002825">
    <property type="entry name" value="PRK02999.1"/>
    <property type="match status" value="1"/>
</dbReference>
<dbReference type="Pfam" id="PF20659">
    <property type="entry name" value="MS_C"/>
    <property type="match status" value="1"/>
</dbReference>
<evidence type="ECO:0000259" key="11">
    <source>
        <dbReference type="Pfam" id="PF20659"/>
    </source>
</evidence>
<evidence type="ECO:0000256" key="5">
    <source>
        <dbReference type="ARBA" id="ARBA00022679"/>
    </source>
</evidence>
<organism evidence="12">
    <name type="scientific">hydrothermal vent metagenome</name>
    <dbReference type="NCBI Taxonomy" id="652676"/>
    <lineage>
        <taxon>unclassified sequences</taxon>
        <taxon>metagenomes</taxon>
        <taxon>ecological metagenomes</taxon>
    </lineage>
</organism>
<dbReference type="SUPFAM" id="SSF51645">
    <property type="entry name" value="Malate synthase G"/>
    <property type="match status" value="1"/>
</dbReference>
<dbReference type="Gene3D" id="3.20.20.360">
    <property type="entry name" value="Malate synthase, domain 3"/>
    <property type="match status" value="2"/>
</dbReference>
<dbReference type="Gene3D" id="1.20.1220.12">
    <property type="entry name" value="Malate synthase, domain III"/>
    <property type="match status" value="1"/>
</dbReference>
<comment type="catalytic activity">
    <reaction evidence="9">
        <text>glyoxylate + acetyl-CoA + H2O = (S)-malate + CoA + H(+)</text>
        <dbReference type="Rhea" id="RHEA:18181"/>
        <dbReference type="ChEBI" id="CHEBI:15377"/>
        <dbReference type="ChEBI" id="CHEBI:15378"/>
        <dbReference type="ChEBI" id="CHEBI:15589"/>
        <dbReference type="ChEBI" id="CHEBI:36655"/>
        <dbReference type="ChEBI" id="CHEBI:57287"/>
        <dbReference type="ChEBI" id="CHEBI:57288"/>
        <dbReference type="EC" id="2.3.3.9"/>
    </reaction>
</comment>
<feature type="domain" description="Malate synthase TIM barrel" evidence="10">
    <location>
        <begin position="347"/>
        <end position="590"/>
    </location>
</feature>
<dbReference type="EMBL" id="FAXA01000130">
    <property type="protein sequence ID" value="CUV04340.1"/>
    <property type="molecule type" value="Genomic_DNA"/>
</dbReference>
<keyword evidence="6" id="KW-0479">Metal-binding</keyword>
<keyword evidence="8" id="KW-0558">Oxidation</keyword>
<sequence length="743" mass="82045">MTTLKLASGASIEIDDLLYLFVRDEVVPDSGKSVDEVFNILGELVEQFAPKNLELLDKRTTRQAKIDEYYLAKRKAGWAPTADSASNDAAELGKFLVDEGYLEPESPIEVSMTTPQLDLEMSQNGPELVTPVNIASMAVGGANARWGSLYDAYFLSDIHSEIDRDSSRDERLQMVVDQTNEYLDGHVAGWENGLGFKDFVSYSLSKNPDGSFSLWGQTADGAEAGLQDPNQFLGFNQEGDQLAEFFLEDNGMKLQFQLYDGGKVDRENGQFKDLIVESAVTNIVDFEDAVAIVDAEDMVLALRNYLGLIRGDLQASSSRGALKAINADVRFTGADGTPKSVKGTSLMSVRNVSLHMYTDMVKVDGQEISERMLGVLLTTLIATSHDKGSDERVPNSKAGYVYQVTPKLQTSEEAAEQVRFFEAVEDRLGLSKNTILLGIMNEELGMTLQLAESLRAAQSRVFFTNTGFLDRTGSQIRVQTQAGPVDLRDDLTRSVFNTSYELHNVDISLRAGVHNQGKIGKGMQVKNRAMVEMMENKINHPRSGGNTAWVPAPNPSHLHSMHYHMIDVDQVQRTMEDSPSPAISRRDLLTFPVLEPEKVADPKAKETLLLSYAHSMVAYVEPWVHRGIGCSGVPNFSQIEEMKDRATERIDGAIIANWRLHSVVSQKEIEDAVKKATEILDQQNQGQPGYAPMTDTEEKRSGLLQEPVIAAVLQIIDDALSSPSAYVEPALFRYRKAVKAASK</sequence>
<dbReference type="GO" id="GO:0000287">
    <property type="term" value="F:magnesium ion binding"/>
    <property type="evidence" value="ECO:0007669"/>
    <property type="project" value="TreeGrafter"/>
</dbReference>
<keyword evidence="3" id="KW-0963">Cytoplasm</keyword>
<keyword evidence="2" id="KW-0329">Glyoxylate bypass</keyword>
<evidence type="ECO:0000256" key="7">
    <source>
        <dbReference type="ARBA" id="ARBA00022842"/>
    </source>
</evidence>
<dbReference type="GO" id="GO:0005829">
    <property type="term" value="C:cytosol"/>
    <property type="evidence" value="ECO:0007669"/>
    <property type="project" value="TreeGrafter"/>
</dbReference>
<evidence type="ECO:0000256" key="6">
    <source>
        <dbReference type="ARBA" id="ARBA00022723"/>
    </source>
</evidence>
<dbReference type="AlphaFoldDB" id="A0A170QBE8"/>
<proteinExistence type="predicted"/>
<dbReference type="PANTHER" id="PTHR42739:SF1">
    <property type="entry name" value="MALATE SYNTHASE G"/>
    <property type="match status" value="1"/>
</dbReference>
<dbReference type="InterPro" id="IPR001465">
    <property type="entry name" value="Malate_synthase_TIM"/>
</dbReference>
<name>A0A170QBE8_9ZZZZ</name>
<dbReference type="EC" id="2.3.3.9" evidence="12"/>
<evidence type="ECO:0000256" key="3">
    <source>
        <dbReference type="ARBA" id="ARBA00022490"/>
    </source>
</evidence>
<dbReference type="Pfam" id="PF01274">
    <property type="entry name" value="MS_TIM-barrel"/>
    <property type="match status" value="1"/>
</dbReference>
<evidence type="ECO:0000256" key="9">
    <source>
        <dbReference type="ARBA" id="ARBA00047918"/>
    </source>
</evidence>
<evidence type="ECO:0000256" key="1">
    <source>
        <dbReference type="ARBA" id="ARBA00001946"/>
    </source>
</evidence>
<keyword evidence="4" id="KW-0816">Tricarboxylic acid cycle</keyword>
<dbReference type="GO" id="GO:0006097">
    <property type="term" value="P:glyoxylate cycle"/>
    <property type="evidence" value="ECO:0007669"/>
    <property type="project" value="UniProtKB-KW"/>
</dbReference>
<keyword evidence="12" id="KW-0012">Acyltransferase</keyword>
<protein>
    <submittedName>
        <fullName evidence="12">Malate synthase G</fullName>
        <ecNumber evidence="12">2.3.3.9</ecNumber>
    </submittedName>
</protein>
<dbReference type="GO" id="GO:0006099">
    <property type="term" value="P:tricarboxylic acid cycle"/>
    <property type="evidence" value="ECO:0007669"/>
    <property type="project" value="UniProtKB-KW"/>
</dbReference>
<dbReference type="GO" id="GO:0009436">
    <property type="term" value="P:glyoxylate catabolic process"/>
    <property type="evidence" value="ECO:0007669"/>
    <property type="project" value="TreeGrafter"/>
</dbReference>
<feature type="domain" description="Malate synthase C-terminal" evidence="11">
    <location>
        <begin position="614"/>
        <end position="685"/>
    </location>
</feature>
<dbReference type="GO" id="GO:0004474">
    <property type="term" value="F:malate synthase activity"/>
    <property type="evidence" value="ECO:0007669"/>
    <property type="project" value="UniProtKB-EC"/>
</dbReference>
<dbReference type="InterPro" id="IPR048355">
    <property type="entry name" value="MS_C"/>
</dbReference>
<keyword evidence="5 12" id="KW-0808">Transferase</keyword>
<evidence type="ECO:0000256" key="8">
    <source>
        <dbReference type="ARBA" id="ARBA00023097"/>
    </source>
</evidence>
<dbReference type="InterPro" id="IPR044856">
    <property type="entry name" value="Malate_synth_C_sf"/>
</dbReference>
<evidence type="ECO:0000313" key="12">
    <source>
        <dbReference type="EMBL" id="CUV04340.1"/>
    </source>
</evidence>
<gene>
    <name evidence="12" type="ORF">MGWOODY_Clf456</name>
</gene>
<dbReference type="InterPro" id="IPR006253">
    <property type="entry name" value="Malate_synthG"/>
</dbReference>